<organism evidence="1">
    <name type="scientific">Myoviridae sp. ctwmI4</name>
    <dbReference type="NCBI Taxonomy" id="2826710"/>
    <lineage>
        <taxon>Viruses</taxon>
        <taxon>Duplodnaviria</taxon>
        <taxon>Heunggongvirae</taxon>
        <taxon>Uroviricota</taxon>
        <taxon>Caudoviricetes</taxon>
    </lineage>
</organism>
<name>A0A8S5LUL1_9CAUD</name>
<accession>A0A8S5LUL1</accession>
<sequence length="99" mass="11817">MKDNIQKVINLNEYIAELSKEFEVLTYAEVSWVYSCPTYDKMHTLLYHDYDIHMFVSGEKYCIMLKGNIYELNDIDSFIIKLNRILDILYYLDCVRGGR</sequence>
<evidence type="ECO:0000313" key="1">
    <source>
        <dbReference type="EMBL" id="DAD73568.1"/>
    </source>
</evidence>
<protein>
    <submittedName>
        <fullName evidence="1">Uncharacterized protein</fullName>
    </submittedName>
</protein>
<reference evidence="1" key="1">
    <citation type="journal article" date="2021" name="Proc. Natl. Acad. Sci. U.S.A.">
        <title>A Catalog of Tens of Thousands of Viruses from Human Metagenomes Reveals Hidden Associations with Chronic Diseases.</title>
        <authorList>
            <person name="Tisza M.J."/>
            <person name="Buck C.B."/>
        </authorList>
    </citation>
    <scope>NUCLEOTIDE SEQUENCE</scope>
    <source>
        <strain evidence="1">CtwmI4</strain>
    </source>
</reference>
<proteinExistence type="predicted"/>
<dbReference type="EMBL" id="BK014739">
    <property type="protein sequence ID" value="DAD73568.1"/>
    <property type="molecule type" value="Genomic_DNA"/>
</dbReference>